<dbReference type="SMART" id="SM00248">
    <property type="entry name" value="ANK"/>
    <property type="match status" value="6"/>
</dbReference>
<dbReference type="SUPFAM" id="SSF51206">
    <property type="entry name" value="cAMP-binding domain-like"/>
    <property type="match status" value="1"/>
</dbReference>
<feature type="region of interest" description="Disordered" evidence="15">
    <location>
        <begin position="1"/>
        <end position="35"/>
    </location>
</feature>
<gene>
    <name evidence="19" type="primary">LOC107014489</name>
</gene>
<keyword evidence="8 14" id="KW-0630">Potassium</keyword>
<comment type="subunit">
    <text evidence="14">The potassium channel is composed of a homo- or heterotetrameric complex of pore-forming subunits.</text>
</comment>
<feature type="transmembrane region" description="Helical" evidence="14">
    <location>
        <begin position="85"/>
        <end position="105"/>
    </location>
</feature>
<dbReference type="Pfam" id="PF00520">
    <property type="entry name" value="Ion_trans"/>
    <property type="match status" value="1"/>
</dbReference>
<evidence type="ECO:0000256" key="12">
    <source>
        <dbReference type="ARBA" id="ARBA00023303"/>
    </source>
</evidence>
<evidence type="ECO:0000256" key="7">
    <source>
        <dbReference type="ARBA" id="ARBA00022882"/>
    </source>
</evidence>
<evidence type="ECO:0000259" key="16">
    <source>
        <dbReference type="PROSITE" id="PS50042"/>
    </source>
</evidence>
<evidence type="ECO:0000259" key="17">
    <source>
        <dbReference type="PROSITE" id="PS51490"/>
    </source>
</evidence>
<dbReference type="Pfam" id="PF13857">
    <property type="entry name" value="Ank_5"/>
    <property type="match status" value="1"/>
</dbReference>
<reference evidence="18" key="1">
    <citation type="journal article" date="2014" name="Nat. Genet.">
        <title>The genome of the stress-tolerant wild tomato species Solanum pennellii.</title>
        <authorList>
            <person name="Bolger A."/>
            <person name="Scossa F."/>
            <person name="Bolger M.E."/>
            <person name="Lanz C."/>
            <person name="Maumus F."/>
            <person name="Tohge T."/>
            <person name="Quesneville H."/>
            <person name="Alseekh S."/>
            <person name="Sorensen I."/>
            <person name="Lichtenstein G."/>
            <person name="Fich E.A."/>
            <person name="Conte M."/>
            <person name="Keller H."/>
            <person name="Schneeberger K."/>
            <person name="Schwacke R."/>
            <person name="Ofner I."/>
            <person name="Vrebalov J."/>
            <person name="Xu Y."/>
            <person name="Osorio S."/>
            <person name="Aflitos S.A."/>
            <person name="Schijlen E."/>
            <person name="Jimenez-Gomez J.M."/>
            <person name="Ryngajllo M."/>
            <person name="Kimura S."/>
            <person name="Kumar R."/>
            <person name="Koenig D."/>
            <person name="Headland L.R."/>
            <person name="Maloof J.N."/>
            <person name="Sinha N."/>
            <person name="van Ham R.C."/>
            <person name="Lankhorst R.K."/>
            <person name="Mao L."/>
            <person name="Vogel A."/>
            <person name="Arsova B."/>
            <person name="Panstruga R."/>
            <person name="Fei Z."/>
            <person name="Rose J.K."/>
            <person name="Zamir D."/>
            <person name="Carrari F."/>
            <person name="Giovannoni J.J."/>
            <person name="Weigel D."/>
            <person name="Usadel B."/>
            <person name="Fernie A.R."/>
        </authorList>
    </citation>
    <scope>NUCLEOTIDE SEQUENCE [LARGE SCALE GENOMIC DNA]</scope>
    <source>
        <strain evidence="18">cv. LA0716</strain>
    </source>
</reference>
<dbReference type="Pfam" id="PF12796">
    <property type="entry name" value="Ank_2"/>
    <property type="match status" value="1"/>
</dbReference>
<dbReference type="InterPro" id="IPR036770">
    <property type="entry name" value="Ankyrin_rpt-contain_sf"/>
</dbReference>
<comment type="subcellular location">
    <subcellularLocation>
        <location evidence="1 14">Membrane</location>
        <topology evidence="1 14">Multi-pass membrane protein</topology>
    </subcellularLocation>
</comment>
<dbReference type="PANTHER" id="PTHR45743">
    <property type="entry name" value="POTASSIUM CHANNEL AKT1"/>
    <property type="match status" value="1"/>
</dbReference>
<evidence type="ECO:0000256" key="2">
    <source>
        <dbReference type="ARBA" id="ARBA00007929"/>
    </source>
</evidence>
<keyword evidence="5 14" id="KW-0812">Transmembrane</keyword>
<feature type="transmembrane region" description="Helical" evidence="14">
    <location>
        <begin position="125"/>
        <end position="143"/>
    </location>
</feature>
<dbReference type="InterPro" id="IPR000595">
    <property type="entry name" value="cNMP-bd_dom"/>
</dbReference>
<dbReference type="PROSITE" id="PS50088">
    <property type="entry name" value="ANK_REPEAT"/>
    <property type="match status" value="3"/>
</dbReference>
<dbReference type="Proteomes" id="UP000694930">
    <property type="component" value="Chromosome 3"/>
</dbReference>
<evidence type="ECO:0000256" key="1">
    <source>
        <dbReference type="ARBA" id="ARBA00004141"/>
    </source>
</evidence>
<sequence>MDRGKRRSGELDSEEEEEFKVEDLNEETSNSNKLSASNWKNRLKLLRNYSTLDNSSTVSVRNNGESSSSRSRGRRDHRFIIRPDNWWYILWTQFILIWAVYSSFFTPLEFGFFRGLPENLFLLDIAGQIAFLIDIVVLFFVVYRDSQSHCMIYDRKLIAIRYLKSRFLLDLLGCFPWDAIYKASGRKEPVRYILWIRLSRALRVTELFERLEKDIRLNYLFTRIVKLFVVELYCTHTAACFFYYLATTLPPWEEGYTWIGSLKMGDYNYTDFRDIDLWTRYITSLYFAVVTMATVGYGEIHAVNVREMIFVMIYVSVDMILGAYLLGNMAALIVKGSKTERFRDKMADLIKYMNRNKLGKSLSKEIKDHVRLQYESRYNESSVLQDIPASIRAKIARKLYEPYIRGVPLFRGCSDEFIKQIAIKVHEEFFLPGEVILEQGSMADQLYFVCHGKVEELTKSEENETEESLLDLHTYNSVGEISVLCNIPVPYTVQVSELSRLLRIDKQSLVEILGIYFSDGRVIINNLLEGRESSLRSKILESGITLNIAKHESELAVRLNCAAHDGDLYRLSRLIGAGAEPNRTDYDGRSPLHLAASRGHGDITAFLIQRGVEINGRDNFGYTPLLEAVKNSHDHVASLLVEAGALLGIDNDGTCLCEAVARRDVEYLRRLLANGINPNSKNYDFRTPLHLAASEGLYPISVLLLEAGASVFAVDRWGKSPLDEARVGGNKNLIKLLEDAKGSQLSEFSPSFGRSQDEGQGVKCRVFASEPKELKDERRKGVVLWVPQSLDELINTAKEQLRVSSANCVVSEDGAKILDTNMISDGQKLFLVSEYT</sequence>
<comment type="function">
    <text evidence="14">Potassium channel.</text>
</comment>
<keyword evidence="4 14" id="KW-0633">Potassium transport</keyword>
<dbReference type="InterPro" id="IPR021789">
    <property type="entry name" value="KHA_dom"/>
</dbReference>
<dbReference type="Gene3D" id="2.60.120.10">
    <property type="entry name" value="Jelly Rolls"/>
    <property type="match status" value="1"/>
</dbReference>
<evidence type="ECO:0000256" key="3">
    <source>
        <dbReference type="ARBA" id="ARBA00022448"/>
    </source>
</evidence>
<dbReference type="InterPro" id="IPR003938">
    <property type="entry name" value="K_chnl_volt-dep_EAG/ELK/ERG"/>
</dbReference>
<dbReference type="SUPFAM" id="SSF48403">
    <property type="entry name" value="Ankyrin repeat"/>
    <property type="match status" value="1"/>
</dbReference>
<evidence type="ECO:0000313" key="19">
    <source>
        <dbReference type="RefSeq" id="XP_015069904.1"/>
    </source>
</evidence>
<feature type="repeat" description="ANK" evidence="13">
    <location>
        <begin position="620"/>
        <end position="652"/>
    </location>
</feature>
<dbReference type="InterPro" id="IPR018490">
    <property type="entry name" value="cNMP-bd_dom_sf"/>
</dbReference>
<accession>A0ABM1GEB0</accession>
<comment type="caution">
    <text evidence="14">Lacks conserved residue(s) required for the propagation of feature annotation.</text>
</comment>
<evidence type="ECO:0000256" key="10">
    <source>
        <dbReference type="ARBA" id="ARBA00023065"/>
    </source>
</evidence>
<dbReference type="InterPro" id="IPR014710">
    <property type="entry name" value="RmlC-like_jellyroll"/>
</dbReference>
<dbReference type="PROSITE" id="PS50297">
    <property type="entry name" value="ANK_REP_REGION"/>
    <property type="match status" value="3"/>
</dbReference>
<dbReference type="InterPro" id="IPR045319">
    <property type="entry name" value="KAT/AKT"/>
</dbReference>
<feature type="transmembrane region" description="Helical" evidence="14">
    <location>
        <begin position="309"/>
        <end position="334"/>
    </location>
</feature>
<keyword evidence="9 14" id="KW-1133">Transmembrane helix</keyword>
<keyword evidence="12 14" id="KW-0407">Ion channel</keyword>
<evidence type="ECO:0000256" key="6">
    <source>
        <dbReference type="ARBA" id="ARBA00022826"/>
    </source>
</evidence>
<evidence type="ECO:0000256" key="8">
    <source>
        <dbReference type="ARBA" id="ARBA00022958"/>
    </source>
</evidence>
<dbReference type="PANTHER" id="PTHR45743:SF11">
    <property type="entry name" value="POTASSIUM CHANNEL"/>
    <property type="match status" value="1"/>
</dbReference>
<comment type="domain">
    <text evidence="14">The segment S4 is probably the voltage-sensor and is characterized by a series of positively charged amino acids. The pore-forming region H5 is enclosed by the transmembrane segments S5 and S6 in the Shaker-type (1P/6TM) and contains the GYGD signature motif which seems to be involved in potassium selectivity.</text>
</comment>
<dbReference type="Gene3D" id="1.10.287.70">
    <property type="match status" value="1"/>
</dbReference>
<reference evidence="19" key="2">
    <citation type="submission" date="2025-08" db="UniProtKB">
        <authorList>
            <consortium name="RefSeq"/>
        </authorList>
    </citation>
    <scope>IDENTIFICATION</scope>
</reference>
<dbReference type="PROSITE" id="PS50042">
    <property type="entry name" value="CNMP_BINDING_3"/>
    <property type="match status" value="1"/>
</dbReference>
<protein>
    <recommendedName>
        <fullName evidence="14">Potassium channel</fullName>
    </recommendedName>
</protein>
<evidence type="ECO:0000256" key="14">
    <source>
        <dbReference type="RuleBase" id="RU369015"/>
    </source>
</evidence>
<evidence type="ECO:0000256" key="5">
    <source>
        <dbReference type="ARBA" id="ARBA00022692"/>
    </source>
</evidence>
<evidence type="ECO:0000256" key="4">
    <source>
        <dbReference type="ARBA" id="ARBA00022538"/>
    </source>
</evidence>
<feature type="compositionally biased region" description="Basic and acidic residues" evidence="15">
    <location>
        <begin position="1"/>
        <end position="10"/>
    </location>
</feature>
<dbReference type="InterPro" id="IPR002110">
    <property type="entry name" value="Ankyrin_rpt"/>
</dbReference>
<dbReference type="Gene3D" id="1.10.287.630">
    <property type="entry name" value="Helix hairpin bin"/>
    <property type="match status" value="1"/>
</dbReference>
<feature type="compositionally biased region" description="Acidic residues" evidence="15">
    <location>
        <begin position="11"/>
        <end position="26"/>
    </location>
</feature>
<feature type="transmembrane region" description="Helical" evidence="14">
    <location>
        <begin position="224"/>
        <end position="246"/>
    </location>
</feature>
<keyword evidence="7 14" id="KW-0851">Voltage-gated channel</keyword>
<dbReference type="PROSITE" id="PS51490">
    <property type="entry name" value="KHA"/>
    <property type="match status" value="1"/>
</dbReference>
<evidence type="ECO:0000256" key="9">
    <source>
        <dbReference type="ARBA" id="ARBA00022989"/>
    </source>
</evidence>
<comment type="similarity">
    <text evidence="2 14">Belongs to the potassium channel family. Plant (TC 1.A.1.4) subfamily.</text>
</comment>
<proteinExistence type="inferred from homology"/>
<keyword evidence="13" id="KW-0040">ANK repeat</keyword>
<feature type="repeat" description="ANK" evidence="13">
    <location>
        <begin position="587"/>
        <end position="619"/>
    </location>
</feature>
<feature type="transmembrane region" description="Helical" evidence="14">
    <location>
        <begin position="278"/>
        <end position="297"/>
    </location>
</feature>
<dbReference type="PRINTS" id="PR01463">
    <property type="entry name" value="EAGCHANLFMLY"/>
</dbReference>
<dbReference type="Pfam" id="PF11834">
    <property type="entry name" value="KHA"/>
    <property type="match status" value="1"/>
</dbReference>
<evidence type="ECO:0000313" key="18">
    <source>
        <dbReference type="Proteomes" id="UP000694930"/>
    </source>
</evidence>
<dbReference type="GeneID" id="107014489"/>
<dbReference type="SMART" id="SM00100">
    <property type="entry name" value="cNMP"/>
    <property type="match status" value="1"/>
</dbReference>
<name>A0ABM1GEB0_SOLPN</name>
<dbReference type="Pfam" id="PF00027">
    <property type="entry name" value="cNMP_binding"/>
    <property type="match status" value="1"/>
</dbReference>
<keyword evidence="6 14" id="KW-0631">Potassium channel</keyword>
<feature type="domain" description="KHA" evidence="17">
    <location>
        <begin position="763"/>
        <end position="836"/>
    </location>
</feature>
<keyword evidence="18" id="KW-1185">Reference proteome</keyword>
<feature type="domain" description="Cyclic nucleotide-binding" evidence="16">
    <location>
        <begin position="409"/>
        <end position="530"/>
    </location>
</feature>
<evidence type="ECO:0000256" key="15">
    <source>
        <dbReference type="SAM" id="MobiDB-lite"/>
    </source>
</evidence>
<organism evidence="18 19">
    <name type="scientific">Solanum pennellii</name>
    <name type="common">Tomato</name>
    <name type="synonym">Lycopersicon pennellii</name>
    <dbReference type="NCBI Taxonomy" id="28526"/>
    <lineage>
        <taxon>Eukaryota</taxon>
        <taxon>Viridiplantae</taxon>
        <taxon>Streptophyta</taxon>
        <taxon>Embryophyta</taxon>
        <taxon>Tracheophyta</taxon>
        <taxon>Spermatophyta</taxon>
        <taxon>Magnoliopsida</taxon>
        <taxon>eudicotyledons</taxon>
        <taxon>Gunneridae</taxon>
        <taxon>Pentapetalae</taxon>
        <taxon>asterids</taxon>
        <taxon>lamiids</taxon>
        <taxon>Solanales</taxon>
        <taxon>Solanaceae</taxon>
        <taxon>Solanoideae</taxon>
        <taxon>Solaneae</taxon>
        <taxon>Solanum</taxon>
        <taxon>Solanum subgen. Lycopersicon</taxon>
    </lineage>
</organism>
<dbReference type="CDD" id="cd00038">
    <property type="entry name" value="CAP_ED"/>
    <property type="match status" value="1"/>
</dbReference>
<evidence type="ECO:0000256" key="11">
    <source>
        <dbReference type="ARBA" id="ARBA00023136"/>
    </source>
</evidence>
<dbReference type="Gene3D" id="1.25.40.20">
    <property type="entry name" value="Ankyrin repeat-containing domain"/>
    <property type="match status" value="2"/>
</dbReference>
<dbReference type="RefSeq" id="XP_015069904.1">
    <property type="nucleotide sequence ID" value="XM_015214418.2"/>
</dbReference>
<keyword evidence="11 14" id="KW-0472">Membrane</keyword>
<keyword evidence="3 14" id="KW-0813">Transport</keyword>
<comment type="domain">
    <text evidence="14">The KHA domain (rich in hydrophobic and acidic residues) present in the C-terminal part is likely to be important for tetramerization.</text>
</comment>
<dbReference type="SUPFAM" id="SSF81324">
    <property type="entry name" value="Voltage-gated potassium channels"/>
    <property type="match status" value="1"/>
</dbReference>
<dbReference type="InterPro" id="IPR005821">
    <property type="entry name" value="Ion_trans_dom"/>
</dbReference>
<evidence type="ECO:0000256" key="13">
    <source>
        <dbReference type="PROSITE-ProRule" id="PRU00023"/>
    </source>
</evidence>
<feature type="repeat" description="ANK" evidence="13">
    <location>
        <begin position="684"/>
        <end position="716"/>
    </location>
</feature>
<keyword evidence="10 14" id="KW-0406">Ion transport</keyword>